<protein>
    <submittedName>
        <fullName evidence="2">Uncharacterized protein</fullName>
    </submittedName>
</protein>
<evidence type="ECO:0000313" key="2">
    <source>
        <dbReference type="EMBL" id="MQL95886.1"/>
    </source>
</evidence>
<organism evidence="2 3">
    <name type="scientific">Colocasia esculenta</name>
    <name type="common">Wild taro</name>
    <name type="synonym">Arum esculentum</name>
    <dbReference type="NCBI Taxonomy" id="4460"/>
    <lineage>
        <taxon>Eukaryota</taxon>
        <taxon>Viridiplantae</taxon>
        <taxon>Streptophyta</taxon>
        <taxon>Embryophyta</taxon>
        <taxon>Tracheophyta</taxon>
        <taxon>Spermatophyta</taxon>
        <taxon>Magnoliopsida</taxon>
        <taxon>Liliopsida</taxon>
        <taxon>Araceae</taxon>
        <taxon>Aroideae</taxon>
        <taxon>Colocasieae</taxon>
        <taxon>Colocasia</taxon>
    </lineage>
</organism>
<feature type="region of interest" description="Disordered" evidence="1">
    <location>
        <begin position="1"/>
        <end position="28"/>
    </location>
</feature>
<sequence>MGQRPSTWDRASELSLRSSGKSPSFVPEGTDVKFLHLFTDKTKAATSSLCAQPYPPRTGNQKPHALGLQG</sequence>
<proteinExistence type="predicted"/>
<comment type="caution">
    <text evidence="2">The sequence shown here is derived from an EMBL/GenBank/DDBJ whole genome shotgun (WGS) entry which is preliminary data.</text>
</comment>
<dbReference type="AlphaFoldDB" id="A0A843VLE5"/>
<keyword evidence="3" id="KW-1185">Reference proteome</keyword>
<reference evidence="2" key="1">
    <citation type="submission" date="2017-07" db="EMBL/GenBank/DDBJ databases">
        <title>Taro Niue Genome Assembly and Annotation.</title>
        <authorList>
            <person name="Atibalentja N."/>
            <person name="Keating K."/>
            <person name="Fields C.J."/>
        </authorList>
    </citation>
    <scope>NUCLEOTIDE SEQUENCE</scope>
    <source>
        <strain evidence="2">Niue_2</strain>
        <tissue evidence="2">Leaf</tissue>
    </source>
</reference>
<gene>
    <name evidence="2" type="ORF">Taro_028556</name>
</gene>
<feature type="region of interest" description="Disordered" evidence="1">
    <location>
        <begin position="49"/>
        <end position="70"/>
    </location>
</feature>
<dbReference type="EMBL" id="NMUH01001849">
    <property type="protein sequence ID" value="MQL95886.1"/>
    <property type="molecule type" value="Genomic_DNA"/>
</dbReference>
<accession>A0A843VLE5</accession>
<dbReference type="Proteomes" id="UP000652761">
    <property type="component" value="Unassembled WGS sequence"/>
</dbReference>
<evidence type="ECO:0000313" key="3">
    <source>
        <dbReference type="Proteomes" id="UP000652761"/>
    </source>
</evidence>
<evidence type="ECO:0000256" key="1">
    <source>
        <dbReference type="SAM" id="MobiDB-lite"/>
    </source>
</evidence>
<name>A0A843VLE5_COLES</name>